<evidence type="ECO:0000313" key="6">
    <source>
        <dbReference type="EMBL" id="AIE61501.1"/>
    </source>
</evidence>
<feature type="signal peptide" evidence="2">
    <location>
        <begin position="1"/>
        <end position="23"/>
    </location>
</feature>
<dbReference type="Gene3D" id="1.20.58.770">
    <property type="match status" value="1"/>
</dbReference>
<dbReference type="KEGG" id="bmet:BMMGA3_15740"/>
<evidence type="ECO:0000256" key="1">
    <source>
        <dbReference type="ARBA" id="ARBA00022729"/>
    </source>
</evidence>
<dbReference type="Pfam" id="PF13205">
    <property type="entry name" value="Big_5"/>
    <property type="match status" value="1"/>
</dbReference>
<dbReference type="eggNOG" id="COG2247">
    <property type="taxonomic scope" value="Bacteria"/>
</dbReference>
<evidence type="ECO:0000259" key="3">
    <source>
        <dbReference type="Pfam" id="PF13205"/>
    </source>
</evidence>
<keyword evidence="1 2" id="KW-0732">Signal</keyword>
<evidence type="ECO:0000313" key="7">
    <source>
        <dbReference type="Proteomes" id="UP000027602"/>
    </source>
</evidence>
<gene>
    <name evidence="6" type="ORF">BMMGA3_15740</name>
</gene>
<evidence type="ECO:0000256" key="2">
    <source>
        <dbReference type="SAM" id="SignalP"/>
    </source>
</evidence>
<dbReference type="HOGENOM" id="CLU_015012_0_0_9"/>
<evidence type="ECO:0000259" key="4">
    <source>
        <dbReference type="Pfam" id="PF18058"/>
    </source>
</evidence>
<dbReference type="Pfam" id="PF18058">
    <property type="entry name" value="SbsC_C"/>
    <property type="match status" value="1"/>
</dbReference>
<evidence type="ECO:0000259" key="5">
    <source>
        <dbReference type="Pfam" id="PF22360"/>
    </source>
</evidence>
<dbReference type="Proteomes" id="UP000027602">
    <property type="component" value="Chromosome"/>
</dbReference>
<feature type="domain" description="S-layer protein spectrin-like repeat" evidence="5">
    <location>
        <begin position="189"/>
        <end position="250"/>
    </location>
</feature>
<keyword evidence="7" id="KW-1185">Reference proteome</keyword>
<organism evidence="6 7">
    <name type="scientific">Bacillus methanolicus (strain MGA3 / ATCC 53907)</name>
    <dbReference type="NCBI Taxonomy" id="796606"/>
    <lineage>
        <taxon>Bacteria</taxon>
        <taxon>Bacillati</taxon>
        <taxon>Bacillota</taxon>
        <taxon>Bacilli</taxon>
        <taxon>Bacillales</taxon>
        <taxon>Bacillaceae</taxon>
        <taxon>Bacillus</taxon>
    </lineage>
</organism>
<dbReference type="EMBL" id="CP007739">
    <property type="protein sequence ID" value="AIE61501.1"/>
    <property type="molecule type" value="Genomic_DNA"/>
</dbReference>
<dbReference type="InterPro" id="IPR014755">
    <property type="entry name" value="Cu-Rt/internalin_Ig-like"/>
</dbReference>
<dbReference type="RefSeq" id="WP_003346714.1">
    <property type="nucleotide sequence ID" value="NZ_ADWW01000001.1"/>
</dbReference>
<sequence>MKKKAIKLAAASAVAASAFVASAPAQTNAATNVAAEVSKAVTQIKKAYHTYSDVTAKGQFADIKEVYKQYNAAKAAYNNAKALVNKAGGSKKDAYLAQLDSTYADYITKRVVTYIDAYNYATKLADKKEALEKAIADKDLVAAEKYYNEISYELNKRTVILDRVYGKTTRDLLRAEFKTPAQDVRDSLKYDITVAVKLRAADEAIKKGDLTTAADALKVANDNLSKVTETFKAQLTAKYTEVNAAYEAALTPKVESVSAINAAELVVTFNKAIDKDTVIDPANGTLVDGVFTITRIDTAADFGTTDNLKASLSADGKTLTILSGSGKKFDGKYAFTVAKEAVKTVDKKALPAFSSVVEVKDTTRPVIKGVTYKDAATAVVEFSEPVDLTNLSVTAKRADDVALNGSTVLNETKFSVDTNDPRKVVVDLSAINTADLDKDIVLTLVGISDYNGNLVSPNPTSITVKYNTSDKTKASVTSVARVASDKLQIKFDRALAVKPVVKVGTITVNPANVAIDDNDKSVVNVTLTTADFGATLPTGLQNVEVSGYKGVNLVTGDTVVKVVNFDVENTAPTVVSTKVEKIDGVEYLVVTYNEDVTIPTYATQQITGTKVVNYVTSAITPIVLKNAATTTANEAQVTLYGVPASATKSKSIKINLSNVPSADYTVTLPAGLVKDVFGNPSEAKSGVTFTRTSNDVKPAVATVGPGSTNDEILVNFTTEVDPVSALQKSNYTVEGAQIEKVELLNNTSTAQVKLTLAKNSNTFNGSHVVTISGVKSKTNTVIDNTTKVVSLNENVRPTITKAELTANNQIKITFSEDIDHTTVEETSSPVSDFVIKIGGVSYTGTLTEAMAADGNVATITLGTPLSPEQYASTITLEKATTFDVKDLKGNAMESFSPITVLK</sequence>
<reference evidence="6 7" key="1">
    <citation type="journal article" date="2015" name="BMC Genomics">
        <title>Transcriptome analysis of thermophilic methylotrophic Bacillus methanolicus MGA3 using RNA-sequencing provides detailed insights into its previously uncharted transcriptional landscape.</title>
        <authorList>
            <person name="Irla M."/>
            <person name="Neshat A."/>
            <person name="Brautaset T."/>
            <person name="Ruckert C."/>
            <person name="Kalinowski J."/>
            <person name="Wendisch V.F."/>
        </authorList>
    </citation>
    <scope>NUCLEOTIDE SEQUENCE [LARGE SCALE GENOMIC DNA]</scope>
    <source>
        <strain evidence="7">MGA3 / ATCC 53907</strain>
    </source>
</reference>
<dbReference type="InterPro" id="IPR041378">
    <property type="entry name" value="S-layer_SbsC_C"/>
</dbReference>
<dbReference type="Pfam" id="PF22360">
    <property type="entry name" value="SbsC_spectrin-like"/>
    <property type="match status" value="1"/>
</dbReference>
<dbReference type="Gene3D" id="2.60.40.1220">
    <property type="match status" value="3"/>
</dbReference>
<protein>
    <submittedName>
        <fullName evidence="6">Putative secreted protein</fullName>
    </submittedName>
</protein>
<feature type="chain" id="PRO_5039350895" evidence="2">
    <location>
        <begin position="24"/>
        <end position="902"/>
    </location>
</feature>
<accession>I3EBF1</accession>
<feature type="domain" description="SbsC C-terminal" evidence="4">
    <location>
        <begin position="58"/>
        <end position="182"/>
    </location>
</feature>
<feature type="domain" description="SbsA Ig-like" evidence="3">
    <location>
        <begin position="795"/>
        <end position="892"/>
    </location>
</feature>
<dbReference type="OrthoDB" id="2079983at2"/>
<dbReference type="Gene3D" id="1.20.58.790">
    <property type="match status" value="1"/>
</dbReference>
<dbReference type="InterPro" id="IPR054605">
    <property type="entry name" value="SbsA_spectrin-like"/>
</dbReference>
<proteinExistence type="predicted"/>
<dbReference type="AlphaFoldDB" id="I3EBF1"/>
<dbReference type="InterPro" id="IPR032812">
    <property type="entry name" value="SbsA_Ig"/>
</dbReference>
<dbReference type="Gene3D" id="1.20.58.780">
    <property type="match status" value="1"/>
</dbReference>
<name>I3EBF1_BACMM</name>